<dbReference type="PANTHER" id="PTHR10587:SF133">
    <property type="entry name" value="CHITIN DEACETYLASE 1-RELATED"/>
    <property type="match status" value="1"/>
</dbReference>
<evidence type="ECO:0000313" key="7">
    <source>
        <dbReference type="Proteomes" id="UP000266673"/>
    </source>
</evidence>
<dbReference type="OrthoDB" id="407355at2759"/>
<feature type="region of interest" description="Disordered" evidence="3">
    <location>
        <begin position="300"/>
        <end position="347"/>
    </location>
</feature>
<feature type="domain" description="NodB homology" evidence="5">
    <location>
        <begin position="98"/>
        <end position="283"/>
    </location>
</feature>
<dbReference type="GO" id="GO:0004099">
    <property type="term" value="F:chitin deacetylase activity"/>
    <property type="evidence" value="ECO:0007669"/>
    <property type="project" value="TreeGrafter"/>
</dbReference>
<dbReference type="SUPFAM" id="SSF88713">
    <property type="entry name" value="Glycoside hydrolase/deacetylase"/>
    <property type="match status" value="1"/>
</dbReference>
<feature type="compositionally biased region" description="Polar residues" evidence="3">
    <location>
        <begin position="300"/>
        <end position="320"/>
    </location>
</feature>
<dbReference type="Proteomes" id="UP000266673">
    <property type="component" value="Unassembled WGS sequence"/>
</dbReference>
<keyword evidence="2" id="KW-0378">Hydrolase</keyword>
<evidence type="ECO:0000256" key="4">
    <source>
        <dbReference type="SAM" id="SignalP"/>
    </source>
</evidence>
<dbReference type="InterPro" id="IPR011330">
    <property type="entry name" value="Glyco_hydro/deAcase_b/a-brl"/>
</dbReference>
<protein>
    <submittedName>
        <fullName evidence="6">Carbohydrate Esterase Family 4 protein</fullName>
    </submittedName>
</protein>
<dbReference type="GO" id="GO:0046872">
    <property type="term" value="F:metal ion binding"/>
    <property type="evidence" value="ECO:0007669"/>
    <property type="project" value="UniProtKB-KW"/>
</dbReference>
<dbReference type="GO" id="GO:0005975">
    <property type="term" value="P:carbohydrate metabolic process"/>
    <property type="evidence" value="ECO:0007669"/>
    <property type="project" value="InterPro"/>
</dbReference>
<comment type="caution">
    <text evidence="6">The sequence shown here is derived from an EMBL/GenBank/DDBJ whole genome shotgun (WGS) entry which is preliminary data.</text>
</comment>
<keyword evidence="4" id="KW-0732">Signal</keyword>
<dbReference type="InterPro" id="IPR002509">
    <property type="entry name" value="NODB_dom"/>
</dbReference>
<gene>
    <name evidence="6" type="ORF">C2G38_1967011</name>
</gene>
<accession>A0A397VGC5</accession>
<dbReference type="InterPro" id="IPR050248">
    <property type="entry name" value="Polysacc_deacetylase_ArnD"/>
</dbReference>
<evidence type="ECO:0000313" key="6">
    <source>
        <dbReference type="EMBL" id="RIB18386.1"/>
    </source>
</evidence>
<dbReference type="GO" id="GO:0009272">
    <property type="term" value="P:fungal-type cell wall biogenesis"/>
    <property type="evidence" value="ECO:0007669"/>
    <property type="project" value="UniProtKB-ARBA"/>
</dbReference>
<evidence type="ECO:0000256" key="3">
    <source>
        <dbReference type="SAM" id="MobiDB-lite"/>
    </source>
</evidence>
<keyword evidence="1" id="KW-0479">Metal-binding</keyword>
<reference evidence="6 7" key="1">
    <citation type="submission" date="2018-06" db="EMBL/GenBank/DDBJ databases">
        <title>Comparative genomics reveals the genomic features of Rhizophagus irregularis, R. cerebriforme, R. diaphanum and Gigaspora rosea, and their symbiotic lifestyle signature.</title>
        <authorList>
            <person name="Morin E."/>
            <person name="San Clemente H."/>
            <person name="Chen E.C.H."/>
            <person name="De La Providencia I."/>
            <person name="Hainaut M."/>
            <person name="Kuo A."/>
            <person name="Kohler A."/>
            <person name="Murat C."/>
            <person name="Tang N."/>
            <person name="Roy S."/>
            <person name="Loubradou J."/>
            <person name="Henrissat B."/>
            <person name="Grigoriev I.V."/>
            <person name="Corradi N."/>
            <person name="Roux C."/>
            <person name="Martin F.M."/>
        </authorList>
    </citation>
    <scope>NUCLEOTIDE SEQUENCE [LARGE SCALE GENOMIC DNA]</scope>
    <source>
        <strain evidence="6 7">DAOM 194757</strain>
    </source>
</reference>
<dbReference type="AlphaFoldDB" id="A0A397VGC5"/>
<dbReference type="EMBL" id="QKWP01000542">
    <property type="protein sequence ID" value="RIB18386.1"/>
    <property type="molecule type" value="Genomic_DNA"/>
</dbReference>
<dbReference type="GO" id="GO:0016020">
    <property type="term" value="C:membrane"/>
    <property type="evidence" value="ECO:0007669"/>
    <property type="project" value="TreeGrafter"/>
</dbReference>
<dbReference type="PANTHER" id="PTHR10587">
    <property type="entry name" value="GLYCOSYL TRANSFERASE-RELATED"/>
    <property type="match status" value="1"/>
</dbReference>
<feature type="compositionally biased region" description="Low complexity" evidence="3">
    <location>
        <begin position="321"/>
        <end position="347"/>
    </location>
</feature>
<dbReference type="Pfam" id="PF01522">
    <property type="entry name" value="Polysacc_deac_1"/>
    <property type="match status" value="1"/>
</dbReference>
<feature type="signal peptide" evidence="4">
    <location>
        <begin position="1"/>
        <end position="25"/>
    </location>
</feature>
<dbReference type="Gene3D" id="3.20.20.370">
    <property type="entry name" value="Glycoside hydrolase/deacetylase"/>
    <property type="match status" value="1"/>
</dbReference>
<evidence type="ECO:0000256" key="1">
    <source>
        <dbReference type="ARBA" id="ARBA00022723"/>
    </source>
</evidence>
<proteinExistence type="predicted"/>
<dbReference type="PROSITE" id="PS51677">
    <property type="entry name" value="NODB"/>
    <property type="match status" value="1"/>
</dbReference>
<name>A0A397VGC5_9GLOM</name>
<sequence>MNSISDIKFLFKFLFIYLLIQLSTGAELPGNWPTLDTPPPIVAEYTKLVDLSKVANAEVRTINDVNNGKCPNPDQYCNWGCTKCVRNQTDIITCPNVGDWGITIDDGPTPSTAKILDFLEANNLKVTFFVVGSRVVEYPEILQRAYKLGHQIGIHTWSHPSLTTQTNEQVISELKWTAEVIKAAIGVVPSYMRPPYGDYDDRIRDICAQLGYKIVTWDRDTEDWLSNTDKSFKLSWIEGNFTEWVKEPGKPGHISLEHDLFADTAAQVPSAINIVTKAGYKVKPVGTCLGNDNFYMNNTTTPVQPNSTASTTSLPAYTNAPTSSTPISSTTSDTPKTPTPSSQSKSTSLAIKSNNFDNFLWSIIIGAILFTATFF</sequence>
<evidence type="ECO:0000259" key="5">
    <source>
        <dbReference type="PROSITE" id="PS51677"/>
    </source>
</evidence>
<dbReference type="STRING" id="44941.A0A397VGC5"/>
<feature type="chain" id="PRO_5017245345" evidence="4">
    <location>
        <begin position="26"/>
        <end position="375"/>
    </location>
</feature>
<keyword evidence="7" id="KW-1185">Reference proteome</keyword>
<organism evidence="6 7">
    <name type="scientific">Gigaspora rosea</name>
    <dbReference type="NCBI Taxonomy" id="44941"/>
    <lineage>
        <taxon>Eukaryota</taxon>
        <taxon>Fungi</taxon>
        <taxon>Fungi incertae sedis</taxon>
        <taxon>Mucoromycota</taxon>
        <taxon>Glomeromycotina</taxon>
        <taxon>Glomeromycetes</taxon>
        <taxon>Diversisporales</taxon>
        <taxon>Gigasporaceae</taxon>
        <taxon>Gigaspora</taxon>
    </lineage>
</organism>
<evidence type="ECO:0000256" key="2">
    <source>
        <dbReference type="ARBA" id="ARBA00022801"/>
    </source>
</evidence>